<dbReference type="InterPro" id="IPR003741">
    <property type="entry name" value="LUD_dom"/>
</dbReference>
<evidence type="ECO:0000313" key="2">
    <source>
        <dbReference type="EMBL" id="SKB24952.1"/>
    </source>
</evidence>
<accession>A0A1T4ZQC9</accession>
<evidence type="ECO:0000259" key="1">
    <source>
        <dbReference type="Pfam" id="PF02589"/>
    </source>
</evidence>
<dbReference type="AlphaFoldDB" id="A0A1T4ZQC9"/>
<protein>
    <submittedName>
        <fullName evidence="2">Uncharacterized ACR, YkgG family COG1556</fullName>
    </submittedName>
</protein>
<sequence length="201" mass="22807">MSIDNLIKNLRIRRFKAEFFVDRDELFKYIIKETNQDEKIGFGGSKTLDDLGLYEQFIGQGKEVFWHWKAEPNERLEVLKKAQHVDSYFSSTNAITLDGRLVNIDGNANRVASMIFGPKKVFIIAGENKIANDLDSALNRIKTIACPQNARRLERNLPCAVTGQCTDCRSDERMCNVTTIIEGNIPTTDIRICIVGENLGY</sequence>
<dbReference type="PANTHER" id="PTHR36179:SF2">
    <property type="entry name" value="LUD DOMAIN-CONTAINING PROTEIN"/>
    <property type="match status" value="1"/>
</dbReference>
<feature type="domain" description="LUD" evidence="1">
    <location>
        <begin position="4"/>
        <end position="194"/>
    </location>
</feature>
<dbReference type="RefSeq" id="WP_079588224.1">
    <property type="nucleotide sequence ID" value="NZ_FUYN01000001.1"/>
</dbReference>
<dbReference type="EMBL" id="FUYN01000001">
    <property type="protein sequence ID" value="SKB24952.1"/>
    <property type="molecule type" value="Genomic_DNA"/>
</dbReference>
<proteinExistence type="predicted"/>
<keyword evidence="3" id="KW-1185">Reference proteome</keyword>
<name>A0A1T4ZQC9_9FIRM</name>
<gene>
    <name evidence="2" type="ORF">SAMN02745120_0221</name>
</gene>
<dbReference type="Pfam" id="PF02589">
    <property type="entry name" value="LUD_dom"/>
    <property type="match status" value="1"/>
</dbReference>
<dbReference type="OrthoDB" id="9809147at2"/>
<dbReference type="Proteomes" id="UP000243406">
    <property type="component" value="Unassembled WGS sequence"/>
</dbReference>
<organism evidence="2 3">
    <name type="scientific">Acetoanaerobium noterae</name>
    <dbReference type="NCBI Taxonomy" id="745369"/>
    <lineage>
        <taxon>Bacteria</taxon>
        <taxon>Bacillati</taxon>
        <taxon>Bacillota</taxon>
        <taxon>Clostridia</taxon>
        <taxon>Peptostreptococcales</taxon>
        <taxon>Filifactoraceae</taxon>
        <taxon>Acetoanaerobium</taxon>
    </lineage>
</organism>
<reference evidence="3" key="1">
    <citation type="submission" date="2017-02" db="EMBL/GenBank/DDBJ databases">
        <authorList>
            <person name="Varghese N."/>
            <person name="Submissions S."/>
        </authorList>
    </citation>
    <scope>NUCLEOTIDE SEQUENCE [LARGE SCALE GENOMIC DNA]</scope>
    <source>
        <strain evidence="3">ATCC 35199</strain>
    </source>
</reference>
<dbReference type="PANTHER" id="PTHR36179">
    <property type="entry name" value="LUD_DOM DOMAIN-CONTAINING PROTEIN"/>
    <property type="match status" value="1"/>
</dbReference>
<evidence type="ECO:0000313" key="3">
    <source>
        <dbReference type="Proteomes" id="UP000243406"/>
    </source>
</evidence>